<dbReference type="EMBL" id="JBJUIK010000009">
    <property type="protein sequence ID" value="KAL3519089.1"/>
    <property type="molecule type" value="Genomic_DNA"/>
</dbReference>
<keyword evidence="3" id="KW-1185">Reference proteome</keyword>
<reference evidence="2 3" key="1">
    <citation type="submission" date="2024-11" db="EMBL/GenBank/DDBJ databases">
        <title>A near-complete genome assembly of Cinchona calisaya.</title>
        <authorList>
            <person name="Lian D.C."/>
            <person name="Zhao X.W."/>
            <person name="Wei L."/>
        </authorList>
    </citation>
    <scope>NUCLEOTIDE SEQUENCE [LARGE SCALE GENOMIC DNA]</scope>
    <source>
        <tissue evidence="2">Nenye</tissue>
    </source>
</reference>
<evidence type="ECO:0000313" key="2">
    <source>
        <dbReference type="EMBL" id="KAL3519089.1"/>
    </source>
</evidence>
<gene>
    <name evidence="2" type="ORF">ACH5RR_021678</name>
</gene>
<organism evidence="2 3">
    <name type="scientific">Cinchona calisaya</name>
    <dbReference type="NCBI Taxonomy" id="153742"/>
    <lineage>
        <taxon>Eukaryota</taxon>
        <taxon>Viridiplantae</taxon>
        <taxon>Streptophyta</taxon>
        <taxon>Embryophyta</taxon>
        <taxon>Tracheophyta</taxon>
        <taxon>Spermatophyta</taxon>
        <taxon>Magnoliopsida</taxon>
        <taxon>eudicotyledons</taxon>
        <taxon>Gunneridae</taxon>
        <taxon>Pentapetalae</taxon>
        <taxon>asterids</taxon>
        <taxon>lamiids</taxon>
        <taxon>Gentianales</taxon>
        <taxon>Rubiaceae</taxon>
        <taxon>Cinchonoideae</taxon>
        <taxon>Cinchoneae</taxon>
        <taxon>Cinchona</taxon>
    </lineage>
</organism>
<name>A0ABD2ZHZ9_9GENT</name>
<sequence>MVVGRNEGGGSGSGDRLFGGGAEVGKDRRVVDLGMGVIIQEHMDHIPEISTCKIWTRQLKMTKLLHGETRKGSNPGDLAHMVKFGSMTVMCKSICFYAPAMEEGYGHIMDAVDRKTCIWRQKCIENGIVDSINIKGGSLYSFILRSVVYLEF</sequence>
<dbReference type="Proteomes" id="UP001630127">
    <property type="component" value="Unassembled WGS sequence"/>
</dbReference>
<evidence type="ECO:0000256" key="1">
    <source>
        <dbReference type="SAM" id="MobiDB-lite"/>
    </source>
</evidence>
<dbReference type="AlphaFoldDB" id="A0ABD2ZHZ9"/>
<protein>
    <submittedName>
        <fullName evidence="2">Uncharacterized protein</fullName>
    </submittedName>
</protein>
<proteinExistence type="predicted"/>
<evidence type="ECO:0000313" key="3">
    <source>
        <dbReference type="Proteomes" id="UP001630127"/>
    </source>
</evidence>
<accession>A0ABD2ZHZ9</accession>
<feature type="region of interest" description="Disordered" evidence="1">
    <location>
        <begin position="1"/>
        <end position="20"/>
    </location>
</feature>
<comment type="caution">
    <text evidence="2">The sequence shown here is derived from an EMBL/GenBank/DDBJ whole genome shotgun (WGS) entry which is preliminary data.</text>
</comment>